<dbReference type="Gene3D" id="3.30.870.10">
    <property type="entry name" value="Endonuclease Chain A"/>
    <property type="match status" value="1"/>
</dbReference>
<feature type="compositionally biased region" description="Low complexity" evidence="1">
    <location>
        <begin position="154"/>
        <end position="165"/>
    </location>
</feature>
<dbReference type="EMBL" id="JASBNA010000025">
    <property type="protein sequence ID" value="KAK7684381.1"/>
    <property type="molecule type" value="Genomic_DNA"/>
</dbReference>
<reference evidence="2 3" key="1">
    <citation type="submission" date="2022-09" db="EMBL/GenBank/DDBJ databases">
        <authorList>
            <person name="Palmer J.M."/>
        </authorList>
    </citation>
    <scope>NUCLEOTIDE SEQUENCE [LARGE SCALE GENOMIC DNA]</scope>
    <source>
        <strain evidence="2 3">DSM 7382</strain>
    </source>
</reference>
<feature type="region of interest" description="Disordered" evidence="1">
    <location>
        <begin position="68"/>
        <end position="95"/>
    </location>
</feature>
<evidence type="ECO:0000313" key="2">
    <source>
        <dbReference type="EMBL" id="KAK7684381.1"/>
    </source>
</evidence>
<evidence type="ECO:0000313" key="3">
    <source>
        <dbReference type="Proteomes" id="UP001385951"/>
    </source>
</evidence>
<comment type="caution">
    <text evidence="2">The sequence shown here is derived from an EMBL/GenBank/DDBJ whole genome shotgun (WGS) entry which is preliminary data.</text>
</comment>
<protein>
    <submittedName>
        <fullName evidence="2">Uncharacterized protein</fullName>
    </submittedName>
</protein>
<sequence length="279" mass="31059">MDGFDEAEIERAIALSIQDAKVPNAPKVSQPETGPRDIIEILSSDEEDLPDEDDTFKAEIRRAIEASKAPSAVVKTEEPKNTVKTESGIPTTPLANITPVIQSTFPFDRAQLERDRLARLKRLRPDLAEAQSSSGTKNADSDNEDDRDHDSKSRPAASSSTSQSPNTENIFWSGELRQTANKHVDKLKDTRPIFTLTDTLAPRDEISFAILSAYCIDFPWIYSLLNPATPVIVVAQDPQGRETLKEVLPNWIKTTPMLRGGRGCMHMKVLQNECLHRCH</sequence>
<feature type="region of interest" description="Disordered" evidence="1">
    <location>
        <begin position="123"/>
        <end position="171"/>
    </location>
</feature>
<dbReference type="AlphaFoldDB" id="A0AAW0FUA0"/>
<feature type="compositionally biased region" description="Polar residues" evidence="1">
    <location>
        <begin position="84"/>
        <end position="95"/>
    </location>
</feature>
<gene>
    <name evidence="2" type="ORF">QCA50_012328</name>
</gene>
<accession>A0AAW0FUA0</accession>
<dbReference type="Proteomes" id="UP001385951">
    <property type="component" value="Unassembled WGS sequence"/>
</dbReference>
<name>A0AAW0FUA0_9APHY</name>
<organism evidence="2 3">
    <name type="scientific">Cerrena zonata</name>
    <dbReference type="NCBI Taxonomy" id="2478898"/>
    <lineage>
        <taxon>Eukaryota</taxon>
        <taxon>Fungi</taxon>
        <taxon>Dikarya</taxon>
        <taxon>Basidiomycota</taxon>
        <taxon>Agaricomycotina</taxon>
        <taxon>Agaricomycetes</taxon>
        <taxon>Polyporales</taxon>
        <taxon>Cerrenaceae</taxon>
        <taxon>Cerrena</taxon>
    </lineage>
</organism>
<keyword evidence="3" id="KW-1185">Reference proteome</keyword>
<evidence type="ECO:0000256" key="1">
    <source>
        <dbReference type="SAM" id="MobiDB-lite"/>
    </source>
</evidence>
<dbReference type="SUPFAM" id="SSF56024">
    <property type="entry name" value="Phospholipase D/nuclease"/>
    <property type="match status" value="1"/>
</dbReference>
<proteinExistence type="predicted"/>